<organism evidence="1 2">
    <name type="scientific">Aminomonas paucivorans DSM 12260</name>
    <dbReference type="NCBI Taxonomy" id="584708"/>
    <lineage>
        <taxon>Bacteria</taxon>
        <taxon>Thermotogati</taxon>
        <taxon>Synergistota</taxon>
        <taxon>Synergistia</taxon>
        <taxon>Synergistales</taxon>
        <taxon>Synergistaceae</taxon>
        <taxon>Aminomonas</taxon>
    </lineage>
</organism>
<dbReference type="AlphaFoldDB" id="E3CWG6"/>
<dbReference type="PIRSF" id="PIRSF001439">
    <property type="entry name" value="CryM"/>
    <property type="match status" value="1"/>
</dbReference>
<dbReference type="InterPro" id="IPR036291">
    <property type="entry name" value="NAD(P)-bd_dom_sf"/>
</dbReference>
<dbReference type="STRING" id="584708.Apau_1907"/>
<reference evidence="1 2" key="1">
    <citation type="journal article" date="2010" name="Stand. Genomic Sci.">
        <title>Non-contiguous finished genome sequence of Aminomonas paucivorans type strain (GLU-3).</title>
        <authorList>
            <person name="Pitluck S."/>
            <person name="Yasawong M."/>
            <person name="Held B."/>
            <person name="Lapidus A."/>
            <person name="Nolan M."/>
            <person name="Copeland A."/>
            <person name="Lucas S."/>
            <person name="Del Rio T.G."/>
            <person name="Tice H."/>
            <person name="Cheng J.F."/>
            <person name="Chertkov O."/>
            <person name="Goodwin L."/>
            <person name="Tapia R."/>
            <person name="Han C."/>
            <person name="Liolios K."/>
            <person name="Ivanova N."/>
            <person name="Mavromatis K."/>
            <person name="Ovchinnikova G."/>
            <person name="Pati A."/>
            <person name="Chen A."/>
            <person name="Palaniappan K."/>
            <person name="Land M."/>
            <person name="Hauser L."/>
            <person name="Chang Y.J."/>
            <person name="Jeffries C.D."/>
            <person name="Pukall R."/>
            <person name="Spring S."/>
            <person name="Rohde M."/>
            <person name="Sikorski J."/>
            <person name="Goker M."/>
            <person name="Woyke T."/>
            <person name="Bristow J."/>
            <person name="Eisen J.A."/>
            <person name="Markowitz V."/>
            <person name="Hugenholtz P."/>
            <person name="Kyrpides N.C."/>
            <person name="Klenk H.P."/>
        </authorList>
    </citation>
    <scope>NUCLEOTIDE SEQUENCE [LARGE SCALE GENOMIC DNA]</scope>
    <source>
        <strain evidence="1 2">DSM 12260</strain>
    </source>
</reference>
<dbReference type="Gene3D" id="3.30.1780.10">
    <property type="entry name" value="ornithine cyclodeaminase, domain 1"/>
    <property type="match status" value="1"/>
</dbReference>
<evidence type="ECO:0000313" key="2">
    <source>
        <dbReference type="Proteomes" id="UP000005096"/>
    </source>
</evidence>
<dbReference type="GO" id="GO:0005737">
    <property type="term" value="C:cytoplasm"/>
    <property type="evidence" value="ECO:0007669"/>
    <property type="project" value="TreeGrafter"/>
</dbReference>
<dbReference type="InterPro" id="IPR003462">
    <property type="entry name" value="ODC_Mu_crystall"/>
</dbReference>
<keyword evidence="1" id="KW-0456">Lyase</keyword>
<dbReference type="RefSeq" id="WP_006301554.1">
    <property type="nucleotide sequence ID" value="NZ_CM001022.1"/>
</dbReference>
<dbReference type="eggNOG" id="COG2423">
    <property type="taxonomic scope" value="Bacteria"/>
</dbReference>
<proteinExistence type="predicted"/>
<protein>
    <submittedName>
        <fullName evidence="1">Ornithine cyclodeaminase</fullName>
        <ecNumber evidence="1">4.3.1.12</ecNumber>
    </submittedName>
</protein>
<sequence>MARIRILNAAQVGQLLVMKDVVEGVERIYRLYSTGRAGLWPTVFHEFDPGVRDMDIKSGYLDGAGIFGLKMVAWSAGNPARGLPALSGVVVVADTDTGLPLGIVDGMSLTSLRTGAAGAVGAARLARPDATRALICGTGAQGRAQLAGLAEVLPSLKHVDASSPDAAGAQAYAEEMGHLHPNLTVRAVPWEERGAAAQQAQVVVACTPSREAYLKSEWIRPGTHINAIGTDARTKQELEPELVRRCRLVADSRAQTLDHGELYHAYSAGLVRREDVAEMGEVLEGLAPGRNSPEEITLFDSTGMALQDLICAHRALQRAEERGVGTLVEL</sequence>
<evidence type="ECO:0000313" key="1">
    <source>
        <dbReference type="EMBL" id="EFQ24321.1"/>
    </source>
</evidence>
<dbReference type="SUPFAM" id="SSF51735">
    <property type="entry name" value="NAD(P)-binding Rossmann-fold domains"/>
    <property type="match status" value="1"/>
</dbReference>
<dbReference type="PANTHER" id="PTHR13812">
    <property type="entry name" value="KETIMINE REDUCTASE MU-CRYSTALLIN"/>
    <property type="match status" value="1"/>
</dbReference>
<dbReference type="HOGENOM" id="CLU_042088_3_1_0"/>
<dbReference type="InterPro" id="IPR023401">
    <property type="entry name" value="ODC_N"/>
</dbReference>
<dbReference type="Proteomes" id="UP000005096">
    <property type="component" value="Chromosome"/>
</dbReference>
<dbReference type="EC" id="4.3.1.12" evidence="1"/>
<dbReference type="GO" id="GO:0008473">
    <property type="term" value="F:ornithine cyclodeaminase activity"/>
    <property type="evidence" value="ECO:0007669"/>
    <property type="project" value="UniProtKB-EC"/>
</dbReference>
<dbReference type="OrthoDB" id="9792005at2"/>
<dbReference type="EMBL" id="CM001022">
    <property type="protein sequence ID" value="EFQ24321.1"/>
    <property type="molecule type" value="Genomic_DNA"/>
</dbReference>
<dbReference type="PANTHER" id="PTHR13812:SF19">
    <property type="entry name" value="KETIMINE REDUCTASE MU-CRYSTALLIN"/>
    <property type="match status" value="1"/>
</dbReference>
<dbReference type="PaxDb" id="584708-Apau_1907"/>
<keyword evidence="2" id="KW-1185">Reference proteome</keyword>
<gene>
    <name evidence="1" type="ORF">Apau_1907</name>
</gene>
<dbReference type="Pfam" id="PF02423">
    <property type="entry name" value="OCD_Mu_crystall"/>
    <property type="match status" value="1"/>
</dbReference>
<dbReference type="Gene3D" id="3.40.50.720">
    <property type="entry name" value="NAD(P)-binding Rossmann-like Domain"/>
    <property type="match status" value="1"/>
</dbReference>
<accession>E3CWG6</accession>
<name>E3CWG6_9BACT</name>